<dbReference type="Proteomes" id="UP000281553">
    <property type="component" value="Unassembled WGS sequence"/>
</dbReference>
<gene>
    <name evidence="1" type="ORF">DILT_LOCUS14693</name>
</gene>
<keyword evidence="2" id="KW-1185">Reference proteome</keyword>
<dbReference type="EMBL" id="UYRU01075393">
    <property type="protein sequence ID" value="VDN25809.1"/>
    <property type="molecule type" value="Genomic_DNA"/>
</dbReference>
<accession>A0A3P7Q527</accession>
<organism evidence="1 2">
    <name type="scientific">Dibothriocephalus latus</name>
    <name type="common">Fish tapeworm</name>
    <name type="synonym">Diphyllobothrium latum</name>
    <dbReference type="NCBI Taxonomy" id="60516"/>
    <lineage>
        <taxon>Eukaryota</taxon>
        <taxon>Metazoa</taxon>
        <taxon>Spiralia</taxon>
        <taxon>Lophotrochozoa</taxon>
        <taxon>Platyhelminthes</taxon>
        <taxon>Cestoda</taxon>
        <taxon>Eucestoda</taxon>
        <taxon>Diphyllobothriidea</taxon>
        <taxon>Diphyllobothriidae</taxon>
        <taxon>Dibothriocephalus</taxon>
    </lineage>
</organism>
<name>A0A3P7Q527_DIBLA</name>
<evidence type="ECO:0000313" key="2">
    <source>
        <dbReference type="Proteomes" id="UP000281553"/>
    </source>
</evidence>
<dbReference type="AlphaFoldDB" id="A0A3P7Q527"/>
<sequence>MVSAPEKTTTGTPSPPTRPTTMIIQLGQLDNTSGKLLCESIKSLLLVEGPALVQFFPALTNQLLEVILGAVAVGQHVLTVLATSGNAESRASTWVDVCQHLTWGSPGDLSKTAVG</sequence>
<reference evidence="1 2" key="1">
    <citation type="submission" date="2018-11" db="EMBL/GenBank/DDBJ databases">
        <authorList>
            <consortium name="Pathogen Informatics"/>
        </authorList>
    </citation>
    <scope>NUCLEOTIDE SEQUENCE [LARGE SCALE GENOMIC DNA]</scope>
</reference>
<evidence type="ECO:0000313" key="1">
    <source>
        <dbReference type="EMBL" id="VDN25809.1"/>
    </source>
</evidence>
<protein>
    <submittedName>
        <fullName evidence="1">Uncharacterized protein</fullName>
    </submittedName>
</protein>
<proteinExistence type="predicted"/>